<dbReference type="PROSITE" id="PS51910">
    <property type="entry name" value="GH18_2"/>
    <property type="match status" value="1"/>
</dbReference>
<dbReference type="SUPFAM" id="SSF54556">
    <property type="entry name" value="Chitinase insertion domain"/>
    <property type="match status" value="1"/>
</dbReference>
<keyword evidence="3" id="KW-0325">Glycoprotein</keyword>
<dbReference type="InterPro" id="IPR029070">
    <property type="entry name" value="Chitinase_insertion_sf"/>
</dbReference>
<dbReference type="InterPro" id="IPR001579">
    <property type="entry name" value="Glyco_hydro_18_chit_AS"/>
</dbReference>
<dbReference type="Gene3D" id="3.10.50.10">
    <property type="match status" value="1"/>
</dbReference>
<evidence type="ECO:0000256" key="4">
    <source>
        <dbReference type="ARBA" id="ARBA00023295"/>
    </source>
</evidence>
<organism evidence="9">
    <name type="scientific">Schizaphis graminum</name>
    <name type="common">Green bug aphid</name>
    <dbReference type="NCBI Taxonomy" id="13262"/>
    <lineage>
        <taxon>Eukaryota</taxon>
        <taxon>Metazoa</taxon>
        <taxon>Ecdysozoa</taxon>
        <taxon>Arthropoda</taxon>
        <taxon>Hexapoda</taxon>
        <taxon>Insecta</taxon>
        <taxon>Pterygota</taxon>
        <taxon>Neoptera</taxon>
        <taxon>Paraneoptera</taxon>
        <taxon>Hemiptera</taxon>
        <taxon>Sternorrhyncha</taxon>
        <taxon>Aphidomorpha</taxon>
        <taxon>Aphidoidea</taxon>
        <taxon>Aphididae</taxon>
        <taxon>Aphidini</taxon>
        <taxon>Schizaphis</taxon>
    </lineage>
</organism>
<evidence type="ECO:0000313" key="9">
    <source>
        <dbReference type="EMBL" id="MBY31181.1"/>
    </source>
</evidence>
<dbReference type="FunFam" id="3.10.50.10:FF:000003">
    <property type="entry name" value="Class V chitinase CHIT5b"/>
    <property type="match status" value="1"/>
</dbReference>
<evidence type="ECO:0000256" key="5">
    <source>
        <dbReference type="RuleBase" id="RU000489"/>
    </source>
</evidence>
<evidence type="ECO:0000259" key="8">
    <source>
        <dbReference type="PROSITE" id="PS51910"/>
    </source>
</evidence>
<evidence type="ECO:0000256" key="7">
    <source>
        <dbReference type="SAM" id="Phobius"/>
    </source>
</evidence>
<evidence type="ECO:0000256" key="6">
    <source>
        <dbReference type="RuleBase" id="RU004453"/>
    </source>
</evidence>
<dbReference type="PANTHER" id="PTHR11177:SF390">
    <property type="entry name" value="CHITINASE 11"/>
    <property type="match status" value="1"/>
</dbReference>
<dbReference type="GO" id="GO:0005975">
    <property type="term" value="P:carbohydrate metabolic process"/>
    <property type="evidence" value="ECO:0007669"/>
    <property type="project" value="InterPro"/>
</dbReference>
<dbReference type="Pfam" id="PF00704">
    <property type="entry name" value="Glyco_hydro_18"/>
    <property type="match status" value="1"/>
</dbReference>
<dbReference type="GO" id="GO:0004568">
    <property type="term" value="F:chitinase activity"/>
    <property type="evidence" value="ECO:0007669"/>
    <property type="project" value="UniProtKB-ARBA"/>
</dbReference>
<protein>
    <submittedName>
        <fullName evidence="9">Acidic mammalian chitinase</fullName>
    </submittedName>
</protein>
<accession>A0A2S2PNY4</accession>
<evidence type="ECO:0000256" key="1">
    <source>
        <dbReference type="ARBA" id="ARBA00022729"/>
    </source>
</evidence>
<keyword evidence="7" id="KW-1133">Transmembrane helix</keyword>
<dbReference type="GO" id="GO:0008061">
    <property type="term" value="F:chitin binding"/>
    <property type="evidence" value="ECO:0007669"/>
    <property type="project" value="InterPro"/>
</dbReference>
<dbReference type="PROSITE" id="PS01095">
    <property type="entry name" value="GH18_1"/>
    <property type="match status" value="1"/>
</dbReference>
<feature type="domain" description="GH18" evidence="8">
    <location>
        <begin position="112"/>
        <end position="471"/>
    </location>
</feature>
<dbReference type="EMBL" id="GGMR01018562">
    <property type="protein sequence ID" value="MBY31181.1"/>
    <property type="molecule type" value="Transcribed_RNA"/>
</dbReference>
<evidence type="ECO:0000256" key="3">
    <source>
        <dbReference type="ARBA" id="ARBA00023180"/>
    </source>
</evidence>
<dbReference type="SUPFAM" id="SSF51445">
    <property type="entry name" value="(Trans)glycosidases"/>
    <property type="match status" value="1"/>
</dbReference>
<dbReference type="Gene3D" id="3.20.20.80">
    <property type="entry name" value="Glycosidases"/>
    <property type="match status" value="1"/>
</dbReference>
<dbReference type="AlphaFoldDB" id="A0A2S2PNY4"/>
<dbReference type="GO" id="GO:0005576">
    <property type="term" value="C:extracellular region"/>
    <property type="evidence" value="ECO:0007669"/>
    <property type="project" value="TreeGrafter"/>
</dbReference>
<dbReference type="PANTHER" id="PTHR11177">
    <property type="entry name" value="CHITINASE"/>
    <property type="match status" value="1"/>
</dbReference>
<dbReference type="InterPro" id="IPR050314">
    <property type="entry name" value="Glycosyl_Hydrlase_18"/>
</dbReference>
<keyword evidence="4 5" id="KW-0326">Glycosidase</keyword>
<feature type="transmembrane region" description="Helical" evidence="7">
    <location>
        <begin position="23"/>
        <end position="46"/>
    </location>
</feature>
<dbReference type="SMART" id="SM00636">
    <property type="entry name" value="Glyco_18"/>
    <property type="match status" value="1"/>
</dbReference>
<keyword evidence="7" id="KW-0472">Membrane</keyword>
<dbReference type="InterPro" id="IPR011583">
    <property type="entry name" value="Chitinase_II/V-like_cat"/>
</dbReference>
<gene>
    <name evidence="9" type="primary">CHIA</name>
    <name evidence="9" type="ORF">g.156849</name>
</gene>
<name>A0A2S2PNY4_SCHGA</name>
<reference evidence="9" key="1">
    <citation type="submission" date="2018-04" db="EMBL/GenBank/DDBJ databases">
        <title>Transcriptome of Schizaphis graminum biotype I.</title>
        <authorList>
            <person name="Scully E.D."/>
            <person name="Geib S.M."/>
            <person name="Palmer N.A."/>
            <person name="Koch K."/>
            <person name="Bradshaw J."/>
            <person name="Heng-Moss T."/>
            <person name="Sarath G."/>
        </authorList>
    </citation>
    <scope>NUCLEOTIDE SEQUENCE</scope>
</reference>
<comment type="similarity">
    <text evidence="6">Belongs to the glycosyl hydrolase 18 family.</text>
</comment>
<evidence type="ECO:0000256" key="2">
    <source>
        <dbReference type="ARBA" id="ARBA00022801"/>
    </source>
</evidence>
<dbReference type="InterPro" id="IPR001223">
    <property type="entry name" value="Glyco_hydro18_cat"/>
</dbReference>
<dbReference type="GO" id="GO:0006032">
    <property type="term" value="P:chitin catabolic process"/>
    <property type="evidence" value="ECO:0007669"/>
    <property type="project" value="TreeGrafter"/>
</dbReference>
<dbReference type="InterPro" id="IPR017853">
    <property type="entry name" value="GH"/>
</dbReference>
<sequence>MALGHSEPQYELLNGKKKYVQPIIHSMVLIGLAVLVVFVVVLMFYVSWMKFEDSNEQNTPMDFVLFGPQKYTNSYVTAYRAHTFAIAAKSNYKTYWTAKNKINLNKRVEKTYHLACYYSIPIDNANNTLHPAQINATLCTHLIVAFAQVQNNSVYFKSSYDMQILRQVVKLREKNPKLKVLLSIVHFSNGSHSNEGFPGVVANKDNLDKFVNNVVSVVNDFYLDGIDIDWEFPSWPLLNLQEKYGFAKLLETLRYRLPDSLLTAAVAAPLNIIDNSYEIYSLASFVDFINVMAYDYHSYQWYFPLTGPNSPLFSSRNETGYFQELNINSSIQYWISKGMPKEKILLGMPTYGHSFKLINEANNGFNSPTSGLGIGKDGFITFSETCKFKSHQNTITIFDHDTRTPYSYHKKDWISYDNENSLAYKAEFAASLGLGGAMVFSLNTDDYSGSSLCSSSVFPLTSRIKIVLNDDDL</sequence>
<keyword evidence="2 5" id="KW-0378">Hydrolase</keyword>
<keyword evidence="1" id="KW-0732">Signal</keyword>
<proteinExistence type="inferred from homology"/>
<keyword evidence="7" id="KW-0812">Transmembrane</keyword>